<accession>A0A7L2E3E0</accession>
<dbReference type="Pfam" id="PF03028">
    <property type="entry name" value="Dynein_heavy"/>
    <property type="match status" value="1"/>
</dbReference>
<dbReference type="GO" id="GO:0030286">
    <property type="term" value="C:dynein complex"/>
    <property type="evidence" value="ECO:0007669"/>
    <property type="project" value="InterPro"/>
</dbReference>
<dbReference type="FunFam" id="3.40.50.300:FF:000411">
    <property type="entry name" value="dynein heavy chain 17, axonemal"/>
    <property type="match status" value="1"/>
</dbReference>
<feature type="domain" description="Dynein heavy chain region D6 P-loop" evidence="1">
    <location>
        <begin position="10"/>
        <end position="99"/>
    </location>
</feature>
<proteinExistence type="predicted"/>
<reference evidence="4 5" key="1">
    <citation type="submission" date="2019-09" db="EMBL/GenBank/DDBJ databases">
        <title>Bird 10,000 Genomes (B10K) Project - Family phase.</title>
        <authorList>
            <person name="Zhang G."/>
        </authorList>
    </citation>
    <scope>NUCLEOTIDE SEQUENCE [LARGE SCALE GENOMIC DNA]</scope>
    <source>
        <strain evidence="4">B10K-DU-011-42</strain>
        <tissue evidence="4">Muscle</tissue>
    </source>
</reference>
<dbReference type="Gene3D" id="3.10.490.20">
    <property type="match status" value="1"/>
</dbReference>
<protein>
    <submittedName>
        <fullName evidence="4">DYH9 protein</fullName>
    </submittedName>
</protein>
<dbReference type="GO" id="GO:0045505">
    <property type="term" value="F:dynein intermediate chain binding"/>
    <property type="evidence" value="ECO:0007669"/>
    <property type="project" value="InterPro"/>
</dbReference>
<evidence type="ECO:0000259" key="3">
    <source>
        <dbReference type="Pfam" id="PF18199"/>
    </source>
</evidence>
<dbReference type="Pfam" id="PF18199">
    <property type="entry name" value="Dynein_C"/>
    <property type="match status" value="1"/>
</dbReference>
<dbReference type="PANTHER" id="PTHR46961">
    <property type="entry name" value="DYNEIN HEAVY CHAIN 1, AXONEMAL-LIKE PROTEIN"/>
    <property type="match status" value="1"/>
</dbReference>
<dbReference type="InterPro" id="IPR041658">
    <property type="entry name" value="AAA_lid_11"/>
</dbReference>
<dbReference type="Gene3D" id="1.20.1270.280">
    <property type="match status" value="1"/>
</dbReference>
<comment type="caution">
    <text evidence="4">The sequence shown here is derived from an EMBL/GenBank/DDBJ whole genome shotgun (WGS) entry which is preliminary data.</text>
</comment>
<dbReference type="InterPro" id="IPR041228">
    <property type="entry name" value="Dynein_C"/>
</dbReference>
<dbReference type="GO" id="GO:0051959">
    <property type="term" value="F:dynein light intermediate chain binding"/>
    <property type="evidence" value="ECO:0007669"/>
    <property type="project" value="InterPro"/>
</dbReference>
<dbReference type="Gene3D" id="1.10.8.720">
    <property type="entry name" value="Region D6 of dynein motor"/>
    <property type="match status" value="1"/>
</dbReference>
<dbReference type="GO" id="GO:0008569">
    <property type="term" value="F:minus-end-directed microtubule motor activity"/>
    <property type="evidence" value="ECO:0007669"/>
    <property type="project" value="InterPro"/>
</dbReference>
<evidence type="ECO:0000259" key="1">
    <source>
        <dbReference type="Pfam" id="PF03028"/>
    </source>
</evidence>
<dbReference type="InterPro" id="IPR027417">
    <property type="entry name" value="P-loop_NTPase"/>
</dbReference>
<dbReference type="FunFam" id="1.20.1270.280:FF:000003">
    <property type="entry name" value="Dynein axonemal heavy chain 17"/>
    <property type="match status" value="1"/>
</dbReference>
<feature type="domain" description="Dynein heavy chain AAA lid" evidence="2">
    <location>
        <begin position="131"/>
        <end position="267"/>
    </location>
</feature>
<dbReference type="InterPro" id="IPR004273">
    <property type="entry name" value="Dynein_heavy_D6_P-loop"/>
</dbReference>
<dbReference type="PANTHER" id="PTHR46961:SF16">
    <property type="entry name" value="DYNEIN AXONEMAL HEAVY CHAIN 17-RELATED"/>
    <property type="match status" value="1"/>
</dbReference>
<dbReference type="Pfam" id="PF18198">
    <property type="entry name" value="AAA_lid_11"/>
    <property type="match status" value="1"/>
</dbReference>
<gene>
    <name evidence="4" type="primary">Dnah9_1</name>
    <name evidence="4" type="ORF">ANTMIN_R02374</name>
</gene>
<dbReference type="EMBL" id="VWYI01017629">
    <property type="protein sequence ID" value="NXQ56161.1"/>
    <property type="molecule type" value="Genomic_DNA"/>
</dbReference>
<feature type="non-terminal residue" evidence="4">
    <location>
        <position position="1"/>
    </location>
</feature>
<name>A0A7L2E3E0_ANTMN</name>
<evidence type="ECO:0000313" key="5">
    <source>
        <dbReference type="Proteomes" id="UP000554720"/>
    </source>
</evidence>
<evidence type="ECO:0000313" key="4">
    <source>
        <dbReference type="EMBL" id="NXQ56161.1"/>
    </source>
</evidence>
<feature type="domain" description="Dynein heavy chain C-terminal" evidence="3">
    <location>
        <begin position="273"/>
        <end position="568"/>
    </location>
</feature>
<dbReference type="Proteomes" id="UP000554720">
    <property type="component" value="Unassembled WGS sequence"/>
</dbReference>
<dbReference type="Gene3D" id="3.40.50.300">
    <property type="entry name" value="P-loop containing nucleotide triphosphate hydrolases"/>
    <property type="match status" value="1"/>
</dbReference>
<dbReference type="AlphaFoldDB" id="A0A7L2E3E0"/>
<dbReference type="InterPro" id="IPR043160">
    <property type="entry name" value="Dynein_C_barrel"/>
</dbReference>
<organism evidence="4 5">
    <name type="scientific">Anthoscopus minutus</name>
    <name type="common">Southern penduline-tit</name>
    <dbReference type="NCBI Taxonomy" id="156561"/>
    <lineage>
        <taxon>Eukaryota</taxon>
        <taxon>Metazoa</taxon>
        <taxon>Chordata</taxon>
        <taxon>Craniata</taxon>
        <taxon>Vertebrata</taxon>
        <taxon>Euteleostomi</taxon>
        <taxon>Archelosauria</taxon>
        <taxon>Archosauria</taxon>
        <taxon>Dinosauria</taxon>
        <taxon>Saurischia</taxon>
        <taxon>Theropoda</taxon>
        <taxon>Coelurosauria</taxon>
        <taxon>Aves</taxon>
        <taxon>Neognathae</taxon>
        <taxon>Neoaves</taxon>
        <taxon>Telluraves</taxon>
        <taxon>Australaves</taxon>
        <taxon>Passeriformes</taxon>
        <taxon>Paridae</taxon>
        <taxon>Anthoscopus</taxon>
    </lineage>
</organism>
<keyword evidence="5" id="KW-1185">Reference proteome</keyword>
<sequence length="569" mass="64463">GKKLGYTFNHRNLHNVSLGQGQEVVAEQALDLAAKEGHWVILQNIHLVAKWLSSLEKKLEQHSQGSHQDFRVFISAEPAPCPESHIIPQGILENSIKITSEAPTGMHANLHKALDNFSQDTLEMCSQEKEFRSILFALCYFHAVVAERRKFGPQGWNRSYPFSTGDLTISVNVLYNYLEASSKVPYDDLRYLVGEIMYGGHITDDWDRRLCRTYLEEFIKPEMLEGELCLAPGFPLPGNMDYNGYHQYIDDALPPESPHLYGLHPNAEIGFLTQRSERLLRTLMELQPRDSSTGHGAVGTREEMVQALLEEMLEKLTDEFNVAELMAKVEERTPYTVVALQECERMNVLTAEIRHSLAELELGLKGELTMTSDMEALQNSLFLDTVPESWLKRSYPSTASLGSWFADLLARISELEAWTRDFSLPSTLWLGGFFNPQSILTAVMQSTARKNKWPLDKMTLQCDVTKRSREDFASAPREGAYVHGLFMEGARWDAQAGTIADARLKELTPAMPVVFIKAIPDDKQDLQGLYPCPLYKTRQRGLTYVWTFNLKTKENPSKWVLAGVALLLQ</sequence>
<feature type="non-terminal residue" evidence="4">
    <location>
        <position position="569"/>
    </location>
</feature>
<dbReference type="InterPro" id="IPR026983">
    <property type="entry name" value="DHC"/>
</dbReference>
<evidence type="ECO:0000259" key="2">
    <source>
        <dbReference type="Pfam" id="PF18198"/>
    </source>
</evidence>
<dbReference type="FunFam" id="1.10.8.720:FF:000002">
    <property type="entry name" value="Dynein heavy chain 9, axonemal"/>
    <property type="match status" value="1"/>
</dbReference>
<dbReference type="GO" id="GO:0007018">
    <property type="term" value="P:microtubule-based movement"/>
    <property type="evidence" value="ECO:0007669"/>
    <property type="project" value="InterPro"/>
</dbReference>
<dbReference type="InterPro" id="IPR042219">
    <property type="entry name" value="AAA_lid_11_sf"/>
</dbReference>
<dbReference type="OrthoDB" id="10251809at2759"/>
<dbReference type="FunFam" id="3.10.490.20:FF:000002">
    <property type="entry name" value="Dynein axonemal heavy chain 17"/>
    <property type="match status" value="1"/>
</dbReference>